<proteinExistence type="predicted"/>
<organism evidence="8 9">
    <name type="scientific">Pelagimonas phthalicica</name>
    <dbReference type="NCBI Taxonomy" id="1037362"/>
    <lineage>
        <taxon>Bacteria</taxon>
        <taxon>Pseudomonadati</taxon>
        <taxon>Pseudomonadota</taxon>
        <taxon>Alphaproteobacteria</taxon>
        <taxon>Rhodobacterales</taxon>
        <taxon>Roseobacteraceae</taxon>
        <taxon>Pelagimonas</taxon>
    </lineage>
</organism>
<evidence type="ECO:0000259" key="7">
    <source>
        <dbReference type="PROSITE" id="PS51123"/>
    </source>
</evidence>
<keyword evidence="6" id="KW-0732">Signal</keyword>
<dbReference type="PRINTS" id="PR01021">
    <property type="entry name" value="OMPADOMAIN"/>
</dbReference>
<dbReference type="Pfam" id="PF00691">
    <property type="entry name" value="OmpA"/>
    <property type="match status" value="1"/>
</dbReference>
<accession>A0A238J9V4</accession>
<feature type="compositionally biased region" description="Pro residues" evidence="5">
    <location>
        <begin position="101"/>
        <end position="113"/>
    </location>
</feature>
<dbReference type="PANTHER" id="PTHR30329:SF21">
    <property type="entry name" value="LIPOPROTEIN YIAD-RELATED"/>
    <property type="match status" value="1"/>
</dbReference>
<dbReference type="InterPro" id="IPR006665">
    <property type="entry name" value="OmpA-like"/>
</dbReference>
<name>A0A238J9V4_9RHOB</name>
<evidence type="ECO:0000256" key="6">
    <source>
        <dbReference type="SAM" id="SignalP"/>
    </source>
</evidence>
<dbReference type="InterPro" id="IPR036737">
    <property type="entry name" value="OmpA-like_sf"/>
</dbReference>
<dbReference type="CDD" id="cd07185">
    <property type="entry name" value="OmpA_C-like"/>
    <property type="match status" value="1"/>
</dbReference>
<feature type="domain" description="OmpA-like" evidence="7">
    <location>
        <begin position="150"/>
        <end position="266"/>
    </location>
</feature>
<gene>
    <name evidence="8" type="ORF">TRP8649_01474</name>
</gene>
<dbReference type="EMBL" id="FXXP01000001">
    <property type="protein sequence ID" value="SMX27369.1"/>
    <property type="molecule type" value="Genomic_DNA"/>
</dbReference>
<evidence type="ECO:0000256" key="3">
    <source>
        <dbReference type="ARBA" id="ARBA00023237"/>
    </source>
</evidence>
<protein>
    <submittedName>
        <fullName evidence="8">OmpA family protein</fullName>
    </submittedName>
</protein>
<sequence>MLKKTLITSALCLGLPLVAPMAAQAQSGEIFIPGAGDALPEIKAKPTNPLARCMFDASAANCADIGRDDSGVQFESAVAPQYETLVLDLNDHKVAISTEPPAKPPVYDAPPAPAYKDPKKAPDYTAKPSHDPNYAAGHTPPPAHDPYAGGKIALPSVAISIEFDYNSDHIRADQLGKLTQLVAALQDPALSGTPYAVIGHTDSAGSEGYNCDLSLRRAASVTRALESSYVQLPLYPVGFGEYVLKNEYNPKAPENRRVTFLRLPDHPGTVLQTANAVCHY</sequence>
<feature type="chain" id="PRO_5012444057" evidence="6">
    <location>
        <begin position="26"/>
        <end position="280"/>
    </location>
</feature>
<reference evidence="9" key="1">
    <citation type="submission" date="2017-05" db="EMBL/GenBank/DDBJ databases">
        <authorList>
            <person name="Rodrigo-Torres L."/>
            <person name="Arahal R. D."/>
            <person name="Lucena T."/>
        </authorList>
    </citation>
    <scope>NUCLEOTIDE SEQUENCE [LARGE SCALE GENOMIC DNA]</scope>
    <source>
        <strain evidence="9">CECT 8649</strain>
    </source>
</reference>
<dbReference type="InterPro" id="IPR006664">
    <property type="entry name" value="OMP_bac"/>
</dbReference>
<evidence type="ECO:0000256" key="4">
    <source>
        <dbReference type="PROSITE-ProRule" id="PRU00473"/>
    </source>
</evidence>
<dbReference type="OrthoDB" id="9792021at2"/>
<dbReference type="InterPro" id="IPR050330">
    <property type="entry name" value="Bact_OuterMem_StrucFunc"/>
</dbReference>
<evidence type="ECO:0000313" key="8">
    <source>
        <dbReference type="EMBL" id="SMX27369.1"/>
    </source>
</evidence>
<dbReference type="PROSITE" id="PS51123">
    <property type="entry name" value="OMPA_2"/>
    <property type="match status" value="1"/>
</dbReference>
<evidence type="ECO:0000256" key="2">
    <source>
        <dbReference type="ARBA" id="ARBA00023136"/>
    </source>
</evidence>
<dbReference type="GO" id="GO:0009279">
    <property type="term" value="C:cell outer membrane"/>
    <property type="evidence" value="ECO:0007669"/>
    <property type="project" value="UniProtKB-SubCell"/>
</dbReference>
<dbReference type="AlphaFoldDB" id="A0A238J9V4"/>
<dbReference type="PANTHER" id="PTHR30329">
    <property type="entry name" value="STATOR ELEMENT OF FLAGELLAR MOTOR COMPLEX"/>
    <property type="match status" value="1"/>
</dbReference>
<dbReference type="Proteomes" id="UP000225972">
    <property type="component" value="Unassembled WGS sequence"/>
</dbReference>
<evidence type="ECO:0000256" key="5">
    <source>
        <dbReference type="SAM" id="MobiDB-lite"/>
    </source>
</evidence>
<comment type="subcellular location">
    <subcellularLocation>
        <location evidence="1">Cell outer membrane</location>
    </subcellularLocation>
</comment>
<evidence type="ECO:0000313" key="9">
    <source>
        <dbReference type="Proteomes" id="UP000225972"/>
    </source>
</evidence>
<keyword evidence="3" id="KW-0998">Cell outer membrane</keyword>
<keyword evidence="2 4" id="KW-0472">Membrane</keyword>
<dbReference type="SUPFAM" id="SSF103088">
    <property type="entry name" value="OmpA-like"/>
    <property type="match status" value="1"/>
</dbReference>
<feature type="signal peptide" evidence="6">
    <location>
        <begin position="1"/>
        <end position="25"/>
    </location>
</feature>
<dbReference type="Gene3D" id="3.30.1330.60">
    <property type="entry name" value="OmpA-like domain"/>
    <property type="match status" value="1"/>
</dbReference>
<feature type="region of interest" description="Disordered" evidence="5">
    <location>
        <begin position="97"/>
        <end position="147"/>
    </location>
</feature>
<dbReference type="RefSeq" id="WP_099243523.1">
    <property type="nucleotide sequence ID" value="NZ_FXXP01000001.1"/>
</dbReference>
<keyword evidence="9" id="KW-1185">Reference proteome</keyword>
<evidence type="ECO:0000256" key="1">
    <source>
        <dbReference type="ARBA" id="ARBA00004442"/>
    </source>
</evidence>